<keyword evidence="1 11" id="KW-0167">Capsid protein</keyword>
<comment type="similarity">
    <text evidence="11">Belongs to the adenoviridae penton family.</text>
</comment>
<sequence>MATASVPLCVFSPLPSSKMRRAVGVPPVMAYAEGPPPSYESVMGSADSPATLEALYVPPRYLGPTEGRNSIRYSELAPLYDTTRVYLVDNKSADIASLNYQNDHSNFQTTVVQNNDFTPAEAGTQTINFDERSRWGADLKTILRTNMPNINEFMSTNKFKARLMVEKKNKETGLPRYEWFEFTLPEGNYSETMTIDLMNNAIVDNYLEVGRQNGVLESDIGVKFDTRNFRLGWDPVTKLVMPGVYTNEAFHPDIVLLPGCGVDFTQSRLSNLLGIRKRLPFQEGFQIMYEDLEGGNIPALLDVAKYEASIQKAKEEGKEIGDDTFATRPQDLVIEPVAKDSKNRSYNLLPNDQNNTAYRSWFLAYNYGDPKKGVQSWTLLTTADVTCGSQQVYWSLPDMMQDPVTFRPSTQVSNYPVVGVELLPVHAKSFYNEQAVYSQLIRQSTALTHVFNRFPENQILVRPPAPTITTVSENVPALTDHGTLPLRSSISGVQRVTITDARRRTCPYVHKALGIVAPKVLSSRTF</sequence>
<keyword evidence="5 11" id="KW-1161">Viral attachment to host cell</keyword>
<dbReference type="Proteomes" id="UP000593873">
    <property type="component" value="Segment"/>
</dbReference>
<dbReference type="GO" id="GO:0005198">
    <property type="term" value="F:structural molecule activity"/>
    <property type="evidence" value="ECO:0007669"/>
    <property type="project" value="UniProtKB-UniRule"/>
</dbReference>
<comment type="subcellular location">
    <subcellularLocation>
        <location evidence="11">Virion</location>
    </subcellularLocation>
    <subcellularLocation>
        <location evidence="11">Host nucleus</location>
    </subcellularLocation>
    <text evidence="11">Located at each vertex of the virion.</text>
</comment>
<accession>A0A7U3NIC4</accession>
<evidence type="ECO:0000256" key="10">
    <source>
        <dbReference type="ARBA" id="ARBA00023296"/>
    </source>
</evidence>
<dbReference type="Pfam" id="PF01686">
    <property type="entry name" value="Adeno_Penton_B"/>
    <property type="match status" value="1"/>
</dbReference>
<proteinExistence type="evidence at transcript level"/>
<evidence type="ECO:0000256" key="7">
    <source>
        <dbReference type="ARBA" id="ARBA00022890"/>
    </source>
</evidence>
<organism evidence="12">
    <name type="scientific">Human adenovirus F serotype 41</name>
    <name type="common">HAdV-41</name>
    <name type="synonym">Human adenovirus 41</name>
    <dbReference type="NCBI Taxonomy" id="10524"/>
    <lineage>
        <taxon>Viruses</taxon>
        <taxon>Varidnaviria</taxon>
        <taxon>Bamfordvirae</taxon>
        <taxon>Preplasmiviricota</taxon>
        <taxon>Polisuviricotina</taxon>
        <taxon>Pharingeaviricetes</taxon>
        <taxon>Rowavirales</taxon>
        <taxon>Adenoviridae</taxon>
        <taxon>Mastadenovirus</taxon>
        <taxon>Mastadenovirus faecale</taxon>
        <taxon>Human mastadenovirus F</taxon>
    </lineage>
</organism>
<name>A0A7U3NIC4_ADE41</name>
<evidence type="ECO:0000256" key="4">
    <source>
        <dbReference type="ARBA" id="ARBA00022595"/>
    </source>
</evidence>
<keyword evidence="2 11" id="KW-1048">Host nucleus</keyword>
<keyword evidence="4 11" id="KW-1162">Viral penetration into host cytoplasm</keyword>
<dbReference type="InterPro" id="IPR002605">
    <property type="entry name" value="Adeno_Penton_B"/>
</dbReference>
<dbReference type="Gene3D" id="2.60.120.550">
    <property type="entry name" value="Penton protein, domain 1"/>
    <property type="match status" value="1"/>
</dbReference>
<dbReference type="EMBL" id="MT790998">
    <property type="protein sequence ID" value="QOV03124.1"/>
    <property type="molecule type" value="Genomic_DNA"/>
</dbReference>
<dbReference type="GO" id="GO:0039623">
    <property type="term" value="C:T=25 icosahedral viral capsid"/>
    <property type="evidence" value="ECO:0007669"/>
    <property type="project" value="UniProtKB-UniRule"/>
</dbReference>
<reference evidence="12" key="1">
    <citation type="submission" date="2020-07" db="EMBL/GenBank/DDBJ databases">
        <title>Whole genomic analysis of two potential novel Human mastadenovirus species C recombinants in Brazil.</title>
        <authorList>
            <person name="Tahmasebi R."/>
            <person name="da-Costa A.C."/>
            <person name="Watanabe A.S.A."/>
            <person name="Tinker R."/>
            <person name="Milagres F.A.P."/>
            <person name="Sayao-Lobato M.C.A.B."/>
            <person name="Teles Md.A.R."/>
            <person name="Brustulin R."/>
            <person name="Chagas R.T."/>
            <person name="Alves Soares C.V.D."/>
            <person name="Villanova F."/>
            <person name="Deng X."/>
            <person name="Delwart E.L."/>
            <person name="Leal E.S."/>
            <person name="Luchs A."/>
            <person name="Sabino E.C."/>
        </authorList>
    </citation>
    <scope>NUCLEOTIDE SEQUENCE [LARGE SCALE GENOMIC DNA]</scope>
    <source>
        <strain evidence="12">120-Porto-Nacional</strain>
    </source>
</reference>
<protein>
    <recommendedName>
        <fullName evidence="11">Penton protein</fullName>
        <shortName evidence="11">CP-P</shortName>
    </recommendedName>
    <alternativeName>
        <fullName evidence="11">Penton base protein</fullName>
    </alternativeName>
    <alternativeName>
        <fullName evidence="11">Protein III</fullName>
    </alternativeName>
</protein>
<evidence type="ECO:0000256" key="2">
    <source>
        <dbReference type="ARBA" id="ARBA00022562"/>
    </source>
</evidence>
<keyword evidence="8 11" id="KW-0426">Late protein</keyword>
<dbReference type="GO" id="GO:0075509">
    <property type="term" value="P:endocytosis involved in viral entry into host cell"/>
    <property type="evidence" value="ECO:0007669"/>
    <property type="project" value="UniProtKB-KW"/>
</dbReference>
<comment type="miscellaneous">
    <text evidence="11">All late proteins expressed from the major late promoter are produced by alternative splicing and alternative polyadenylation of the same gene giving rise to non-overlapping ORFs. A leader sequence is present in the N-terminus of all these mRNAs and is recognized by the viral shutoff protein to provide expression although conventional translation via ribosome scanning from the cap has been shut off in the host cell.</text>
</comment>
<comment type="function">
    <text evidence="11">Major capsid protein that self-associates to form penton base pentamers, each in the shape of a pentagon, situated at the 12 vertices of the pseudo T=25 capsid. Involved in virus secondary attachment to host cell after initial attachment by the fiber protein, and in endocytosis of virions. As the virus enters the host cell, penton proteins are shed concomitant with virion acidification in the endosome.</text>
</comment>
<keyword evidence="3 11" id="KW-0945">Host-virus interaction</keyword>
<evidence type="ECO:0000313" key="12">
    <source>
        <dbReference type="EMBL" id="QOV03124.1"/>
    </source>
</evidence>
<gene>
    <name evidence="11" type="primary">L2</name>
</gene>
<comment type="subunit">
    <text evidence="11">Interacts with the fiber protein (via N-terminal tail region). Interacts with the capsid vertex protein; this interaction binds the penton base to neighboring peripentonal hexons.</text>
</comment>
<dbReference type="GO" id="GO:0019062">
    <property type="term" value="P:virion attachment to host cell"/>
    <property type="evidence" value="ECO:0007669"/>
    <property type="project" value="UniProtKB-UniRule"/>
</dbReference>
<organismHost>
    <name type="scientific">Homo sapiens</name>
    <name type="common">Human</name>
    <dbReference type="NCBI Taxonomy" id="9606"/>
</organismHost>
<keyword evidence="9 11" id="KW-1148">T=25 icosahedral capsid protein</keyword>
<keyword evidence="7 11" id="KW-1164">Virus endocytosis by host</keyword>
<keyword evidence="6 11" id="KW-0946">Virion</keyword>
<comment type="induction">
    <text evidence="11">Expressed in the late phase of the viral replicative cycle.</text>
</comment>
<dbReference type="HAMAP" id="MF_04052">
    <property type="entry name" value="ADV_CAPSP"/>
    <property type="match status" value="1"/>
</dbReference>
<comment type="caution">
    <text evidence="11">Lacks conserved residue(s) required for the propagation of feature annotation.</text>
</comment>
<evidence type="ECO:0000256" key="11">
    <source>
        <dbReference type="HAMAP-Rule" id="MF_04052"/>
    </source>
</evidence>
<evidence type="ECO:0000256" key="5">
    <source>
        <dbReference type="ARBA" id="ARBA00022804"/>
    </source>
</evidence>
<evidence type="ECO:0000256" key="6">
    <source>
        <dbReference type="ARBA" id="ARBA00022844"/>
    </source>
</evidence>
<evidence type="ECO:0000256" key="8">
    <source>
        <dbReference type="ARBA" id="ARBA00022921"/>
    </source>
</evidence>
<evidence type="ECO:0000256" key="9">
    <source>
        <dbReference type="ARBA" id="ARBA00023275"/>
    </source>
</evidence>
<evidence type="ECO:0000256" key="1">
    <source>
        <dbReference type="ARBA" id="ARBA00022561"/>
    </source>
</evidence>
<evidence type="ECO:0000256" key="3">
    <source>
        <dbReference type="ARBA" id="ARBA00022581"/>
    </source>
</evidence>
<dbReference type="GO" id="GO:0042025">
    <property type="term" value="C:host cell nucleus"/>
    <property type="evidence" value="ECO:0007669"/>
    <property type="project" value="UniProtKB-SubCell"/>
</dbReference>
<keyword evidence="10 11" id="KW-1160">Virus entry into host cell</keyword>
<dbReference type="Gene3D" id="3.90.1620.10">
    <property type="entry name" value="adenovirus 2 penton base, domain 2"/>
    <property type="match status" value="1"/>
</dbReference>